<feature type="transmembrane region" description="Helical" evidence="5">
    <location>
        <begin position="6"/>
        <end position="22"/>
    </location>
</feature>
<dbReference type="GO" id="GO:0005737">
    <property type="term" value="C:cytoplasm"/>
    <property type="evidence" value="ECO:0007669"/>
    <property type="project" value="TreeGrafter"/>
</dbReference>
<organism evidence="7 8">
    <name type="scientific">Methanofollis aquaemaris</name>
    <dbReference type="NCBI Taxonomy" id="126734"/>
    <lineage>
        <taxon>Archaea</taxon>
        <taxon>Methanobacteriati</taxon>
        <taxon>Methanobacteriota</taxon>
        <taxon>Stenosarchaea group</taxon>
        <taxon>Methanomicrobia</taxon>
        <taxon>Methanomicrobiales</taxon>
        <taxon>Methanomicrobiaceae</taxon>
        <taxon>Methanofollis</taxon>
    </lineage>
</organism>
<protein>
    <submittedName>
        <fullName evidence="7">PDZ domain-containing protein</fullName>
    </submittedName>
</protein>
<evidence type="ECO:0000313" key="8">
    <source>
        <dbReference type="Proteomes" id="UP001042704"/>
    </source>
</evidence>
<dbReference type="PANTHER" id="PTHR13325">
    <property type="entry name" value="PROTEASE M50 MEMBRANE-BOUND TRANSCRIPTION FACTOR SITE 2 PROTEASE"/>
    <property type="match status" value="1"/>
</dbReference>
<reference evidence="7" key="2">
    <citation type="submission" date="2019-02" db="EMBL/GenBank/DDBJ databases">
        <authorList>
            <person name="Chen S.-C."/>
            <person name="Chien H.-H."/>
            <person name="Lai M.-C."/>
        </authorList>
    </citation>
    <scope>NUCLEOTIDE SEQUENCE</scope>
    <source>
        <strain evidence="7">N2F9704</strain>
    </source>
</reference>
<dbReference type="PRINTS" id="PR01000">
    <property type="entry name" value="SREBPS2PTASE"/>
</dbReference>
<dbReference type="GO" id="GO:0016020">
    <property type="term" value="C:membrane"/>
    <property type="evidence" value="ECO:0007669"/>
    <property type="project" value="InterPro"/>
</dbReference>
<evidence type="ECO:0000256" key="3">
    <source>
        <dbReference type="ARBA" id="ARBA00022989"/>
    </source>
</evidence>
<name>A0A8A3S3W9_9EURY</name>
<dbReference type="GO" id="GO:0012505">
    <property type="term" value="C:endomembrane system"/>
    <property type="evidence" value="ECO:0007669"/>
    <property type="project" value="UniProtKB-SubCell"/>
</dbReference>
<dbReference type="InterPro" id="IPR036034">
    <property type="entry name" value="PDZ_sf"/>
</dbReference>
<evidence type="ECO:0000256" key="5">
    <source>
        <dbReference type="SAM" id="Phobius"/>
    </source>
</evidence>
<dbReference type="InterPro" id="IPR001193">
    <property type="entry name" value="MBTPS2"/>
</dbReference>
<comment type="subcellular location">
    <subcellularLocation>
        <location evidence="1">Endomembrane system</location>
        <topology evidence="1">Multi-pass membrane protein</topology>
    </subcellularLocation>
</comment>
<dbReference type="Proteomes" id="UP001042704">
    <property type="component" value="Chromosome"/>
</dbReference>
<keyword evidence="4 5" id="KW-0472">Membrane</keyword>
<dbReference type="CDD" id="cd06159">
    <property type="entry name" value="S2P-M50_PDZ_Arch"/>
    <property type="match status" value="1"/>
</dbReference>
<feature type="transmembrane region" description="Helical" evidence="5">
    <location>
        <begin position="313"/>
        <end position="332"/>
    </location>
</feature>
<dbReference type="SUPFAM" id="SSF50156">
    <property type="entry name" value="PDZ domain-like"/>
    <property type="match status" value="1"/>
</dbReference>
<feature type="transmembrane region" description="Helical" evidence="5">
    <location>
        <begin position="413"/>
        <end position="435"/>
    </location>
</feature>
<sequence>MDWSLVLAFLLAIYIAISLYIWKTGRFSDHISFYGPIMMIRTSRVGFFDRFKPISGFLRAYGTFGVVMVVVASIGMALMVILSFQLTLTHIEEQAGSLSPQAVLLIPGLNPFIPSTIAVWLAFFVTLLVHECGHGVLCRIEDIKVKSAGLLYAVIPIGAFVEPDEEDVEKTTGMPKARMYGAGITNNIVLGAVCIVLFVLLMGMVVPTTAPVVYGIYQDGPADHADIPTPGIITEVNGIDVSTQADVAAVLNTTRPGDTLDLVLEKDGAETPYTLTLDAWPESITAQTGPRESGYMGIYYYQPQIVTNTAESILSVPGFFLFISIPLAHLYNPVIGQHLLILTSPSPDIQFFTVPFPYFWETVHLLFWMAWININVGIFNAIPMLPLDGGYILKEGLDRVLEPRGLKRYSQTIISAITWTFFALIATTIWIMVFYQP</sequence>
<feature type="transmembrane region" description="Helical" evidence="5">
    <location>
        <begin position="366"/>
        <end position="393"/>
    </location>
</feature>
<feature type="transmembrane region" description="Helical" evidence="5">
    <location>
        <begin position="184"/>
        <end position="206"/>
    </location>
</feature>
<keyword evidence="8" id="KW-1185">Reference proteome</keyword>
<dbReference type="KEGG" id="maqe:RJ40_04680"/>
<dbReference type="CDD" id="cd05709">
    <property type="entry name" value="S2P-M50"/>
    <property type="match status" value="1"/>
</dbReference>
<dbReference type="AlphaFoldDB" id="A0A8A3S3W9"/>
<proteinExistence type="predicted"/>
<evidence type="ECO:0000256" key="4">
    <source>
        <dbReference type="ARBA" id="ARBA00023136"/>
    </source>
</evidence>
<dbReference type="RefSeq" id="WP_265582209.1">
    <property type="nucleotide sequence ID" value="NZ_CP036172.1"/>
</dbReference>
<dbReference type="Pfam" id="PF02163">
    <property type="entry name" value="Peptidase_M50"/>
    <property type="match status" value="1"/>
</dbReference>
<gene>
    <name evidence="7" type="ORF">RJ40_04680</name>
</gene>
<feature type="transmembrane region" description="Helical" evidence="5">
    <location>
        <begin position="104"/>
        <end position="129"/>
    </location>
</feature>
<keyword evidence="3 5" id="KW-1133">Transmembrane helix</keyword>
<dbReference type="Gene3D" id="2.30.42.10">
    <property type="match status" value="1"/>
</dbReference>
<dbReference type="InterPro" id="IPR008915">
    <property type="entry name" value="Peptidase_M50"/>
</dbReference>
<reference evidence="7" key="1">
    <citation type="journal article" date="2001" name="Int. J. Syst. Evol. Microbiol.">
        <title>Methanofollis aquaemaris sp. nov., a methanogen isolated from an aquaculture fish pond.</title>
        <authorList>
            <person name="Lai M.C."/>
            <person name="Chen S.C."/>
        </authorList>
    </citation>
    <scope>NUCLEOTIDE SEQUENCE</scope>
    <source>
        <strain evidence="7">N2F9704</strain>
    </source>
</reference>
<feature type="transmembrane region" description="Helical" evidence="5">
    <location>
        <begin position="60"/>
        <end position="84"/>
    </location>
</feature>
<dbReference type="GO" id="GO:0031293">
    <property type="term" value="P:membrane protein intracellular domain proteolysis"/>
    <property type="evidence" value="ECO:0007669"/>
    <property type="project" value="TreeGrafter"/>
</dbReference>
<evidence type="ECO:0000259" key="6">
    <source>
        <dbReference type="Pfam" id="PF02163"/>
    </source>
</evidence>
<evidence type="ECO:0000313" key="7">
    <source>
        <dbReference type="EMBL" id="QSZ66838.1"/>
    </source>
</evidence>
<feature type="domain" description="Peptidase M50" evidence="6">
    <location>
        <begin position="120"/>
        <end position="413"/>
    </location>
</feature>
<accession>A0A8A3S3W9</accession>
<dbReference type="EMBL" id="CP036172">
    <property type="protein sequence ID" value="QSZ66838.1"/>
    <property type="molecule type" value="Genomic_DNA"/>
</dbReference>
<keyword evidence="2 5" id="KW-0812">Transmembrane</keyword>
<dbReference type="GO" id="GO:0004222">
    <property type="term" value="F:metalloendopeptidase activity"/>
    <property type="evidence" value="ECO:0007669"/>
    <property type="project" value="InterPro"/>
</dbReference>
<evidence type="ECO:0000256" key="1">
    <source>
        <dbReference type="ARBA" id="ARBA00004127"/>
    </source>
</evidence>
<dbReference type="PANTHER" id="PTHR13325:SF3">
    <property type="entry name" value="MEMBRANE-BOUND TRANSCRIPTION FACTOR SITE-2 PROTEASE"/>
    <property type="match status" value="1"/>
</dbReference>
<dbReference type="GeneID" id="76423633"/>
<evidence type="ECO:0000256" key="2">
    <source>
        <dbReference type="ARBA" id="ARBA00022692"/>
    </source>
</evidence>